<evidence type="ECO:0000256" key="2">
    <source>
        <dbReference type="ARBA" id="ARBA00023015"/>
    </source>
</evidence>
<dbReference type="OrthoDB" id="3181812at2"/>
<evidence type="ECO:0000313" key="7">
    <source>
        <dbReference type="Proteomes" id="UP000294927"/>
    </source>
</evidence>
<dbReference type="Pfam" id="PF00126">
    <property type="entry name" value="HTH_1"/>
    <property type="match status" value="1"/>
</dbReference>
<dbReference type="InterPro" id="IPR005119">
    <property type="entry name" value="LysR_subst-bd"/>
</dbReference>
<dbReference type="PROSITE" id="PS50931">
    <property type="entry name" value="HTH_LYSR"/>
    <property type="match status" value="1"/>
</dbReference>
<dbReference type="PRINTS" id="PR00039">
    <property type="entry name" value="HTHLYSR"/>
</dbReference>
<keyword evidence="2" id="KW-0805">Transcription regulation</keyword>
<dbReference type="Gene3D" id="3.40.190.290">
    <property type="match status" value="1"/>
</dbReference>
<keyword evidence="3 6" id="KW-0238">DNA-binding</keyword>
<dbReference type="SUPFAM" id="SSF46785">
    <property type="entry name" value="Winged helix' DNA-binding domain"/>
    <property type="match status" value="1"/>
</dbReference>
<proteinExistence type="inferred from homology"/>
<gene>
    <name evidence="6" type="ORF">CLV71_103375</name>
</gene>
<dbReference type="GO" id="GO:0003700">
    <property type="term" value="F:DNA-binding transcription factor activity"/>
    <property type="evidence" value="ECO:0007669"/>
    <property type="project" value="InterPro"/>
</dbReference>
<dbReference type="SUPFAM" id="SSF53850">
    <property type="entry name" value="Periplasmic binding protein-like II"/>
    <property type="match status" value="1"/>
</dbReference>
<comment type="similarity">
    <text evidence="1">Belongs to the LysR transcriptional regulatory family.</text>
</comment>
<dbReference type="CDD" id="cd05466">
    <property type="entry name" value="PBP2_LTTR_substrate"/>
    <property type="match status" value="1"/>
</dbReference>
<dbReference type="PANTHER" id="PTHR30126:SF39">
    <property type="entry name" value="HTH-TYPE TRANSCRIPTIONAL REGULATOR CYSL"/>
    <property type="match status" value="1"/>
</dbReference>
<protein>
    <submittedName>
        <fullName evidence="6">DNA-binding transcriptional LysR family regulator</fullName>
    </submittedName>
</protein>
<dbReference type="Proteomes" id="UP000294927">
    <property type="component" value="Unassembled WGS sequence"/>
</dbReference>
<feature type="domain" description="HTH lysR-type" evidence="5">
    <location>
        <begin position="1"/>
        <end position="58"/>
    </location>
</feature>
<keyword evidence="7" id="KW-1185">Reference proteome</keyword>
<keyword evidence="4" id="KW-0804">Transcription</keyword>
<accession>A0A4R7VYI7</accession>
<comment type="caution">
    <text evidence="6">The sequence shown here is derived from an EMBL/GenBank/DDBJ whole genome shotgun (WGS) entry which is preliminary data.</text>
</comment>
<dbReference type="FunFam" id="1.10.10.10:FF:000001">
    <property type="entry name" value="LysR family transcriptional regulator"/>
    <property type="match status" value="1"/>
</dbReference>
<dbReference type="PANTHER" id="PTHR30126">
    <property type="entry name" value="HTH-TYPE TRANSCRIPTIONAL REGULATOR"/>
    <property type="match status" value="1"/>
</dbReference>
<dbReference type="InterPro" id="IPR036388">
    <property type="entry name" value="WH-like_DNA-bd_sf"/>
</dbReference>
<dbReference type="RefSeq" id="WP_133902235.1">
    <property type="nucleotide sequence ID" value="NZ_SOCP01000003.1"/>
</dbReference>
<dbReference type="GO" id="GO:0000976">
    <property type="term" value="F:transcription cis-regulatory region binding"/>
    <property type="evidence" value="ECO:0007669"/>
    <property type="project" value="TreeGrafter"/>
</dbReference>
<reference evidence="6 7" key="1">
    <citation type="submission" date="2019-03" db="EMBL/GenBank/DDBJ databases">
        <title>Genomic Encyclopedia of Archaeal and Bacterial Type Strains, Phase II (KMG-II): from individual species to whole genera.</title>
        <authorList>
            <person name="Goeker M."/>
        </authorList>
    </citation>
    <scope>NUCLEOTIDE SEQUENCE [LARGE SCALE GENOMIC DNA]</scope>
    <source>
        <strain evidence="6 7">DSM 45499</strain>
    </source>
</reference>
<evidence type="ECO:0000256" key="4">
    <source>
        <dbReference type="ARBA" id="ARBA00023163"/>
    </source>
</evidence>
<evidence type="ECO:0000256" key="1">
    <source>
        <dbReference type="ARBA" id="ARBA00009437"/>
    </source>
</evidence>
<organism evidence="6 7">
    <name type="scientific">Actinophytocola oryzae</name>
    <dbReference type="NCBI Taxonomy" id="502181"/>
    <lineage>
        <taxon>Bacteria</taxon>
        <taxon>Bacillati</taxon>
        <taxon>Actinomycetota</taxon>
        <taxon>Actinomycetes</taxon>
        <taxon>Pseudonocardiales</taxon>
        <taxon>Pseudonocardiaceae</taxon>
    </lineage>
</organism>
<evidence type="ECO:0000313" key="6">
    <source>
        <dbReference type="EMBL" id="TDV55134.1"/>
    </source>
</evidence>
<name>A0A4R7VYI7_9PSEU</name>
<evidence type="ECO:0000256" key="3">
    <source>
        <dbReference type="ARBA" id="ARBA00023125"/>
    </source>
</evidence>
<dbReference type="InterPro" id="IPR036390">
    <property type="entry name" value="WH_DNA-bd_sf"/>
</dbReference>
<evidence type="ECO:0000259" key="5">
    <source>
        <dbReference type="PROSITE" id="PS50931"/>
    </source>
</evidence>
<dbReference type="EMBL" id="SOCP01000003">
    <property type="protein sequence ID" value="TDV55134.1"/>
    <property type="molecule type" value="Genomic_DNA"/>
</dbReference>
<dbReference type="InterPro" id="IPR000847">
    <property type="entry name" value="LysR_HTH_N"/>
</dbReference>
<dbReference type="AlphaFoldDB" id="A0A4R7VYI7"/>
<dbReference type="Gene3D" id="1.10.10.10">
    <property type="entry name" value="Winged helix-like DNA-binding domain superfamily/Winged helix DNA-binding domain"/>
    <property type="match status" value="1"/>
</dbReference>
<sequence length="288" mass="30404">MDVRQLRYFLAIVDHGSVHRAAQELYVAQPSVSQALRLLERDLGTDLFHRTGRRLVLTSAGERLIDPAREVLRGMALVRATVEAVDGLRAGRLAIVAMPAQAISPLASMVGRFRAAYPLVEVAVRAAATPAEVVAALRAGTAELGVLGTPAVGPELAGLTVHPLATQAYVLVAAVEADLPAGEPVSMDALAGRRLVVGRPGTGARRVADGVLRRSPGCRIAVEVEHREAVLPLVLARVGVAVLNESWRELARAAGAVVRDLAADEVLKVCLVHRDGRLSPAATAFLPR</sequence>
<dbReference type="Pfam" id="PF03466">
    <property type="entry name" value="LysR_substrate"/>
    <property type="match status" value="1"/>
</dbReference>